<keyword evidence="1" id="KW-0548">Nucleotidyltransferase</keyword>
<protein>
    <submittedName>
        <fullName evidence="1">DNA primase TraC</fullName>
        <ecNumber evidence="1">2.7.7.-</ecNumber>
    </submittedName>
</protein>
<proteinExistence type="predicted"/>
<name>A0A379DFU6_9PAST</name>
<dbReference type="EC" id="2.7.7.-" evidence="1"/>
<dbReference type="Proteomes" id="UP000255417">
    <property type="component" value="Unassembled WGS sequence"/>
</dbReference>
<dbReference type="RefSeq" id="WP_172460419.1">
    <property type="nucleotide sequence ID" value="NZ_UGTA01000002.1"/>
</dbReference>
<organism evidence="1 2">
    <name type="scientific">Phocoenobacter uteri</name>
    <dbReference type="NCBI Taxonomy" id="146806"/>
    <lineage>
        <taxon>Bacteria</taxon>
        <taxon>Pseudomonadati</taxon>
        <taxon>Pseudomonadota</taxon>
        <taxon>Gammaproteobacteria</taxon>
        <taxon>Pasteurellales</taxon>
        <taxon>Pasteurellaceae</taxon>
        <taxon>Phocoenobacter</taxon>
    </lineage>
</organism>
<evidence type="ECO:0000313" key="2">
    <source>
        <dbReference type="Proteomes" id="UP000255417"/>
    </source>
</evidence>
<evidence type="ECO:0000313" key="1">
    <source>
        <dbReference type="EMBL" id="SUB76432.1"/>
    </source>
</evidence>
<dbReference type="GO" id="GO:0016779">
    <property type="term" value="F:nucleotidyltransferase activity"/>
    <property type="evidence" value="ECO:0007669"/>
    <property type="project" value="UniProtKB-KW"/>
</dbReference>
<sequence length="52" mass="5979">MQTIKDENGKPRLDHNGKEILEKVRLERPKVINSVVFNAEQIDGLPPLQKNQ</sequence>
<keyword evidence="2" id="KW-1185">Reference proteome</keyword>
<gene>
    <name evidence="1" type="primary">traC_2</name>
    <name evidence="1" type="ORF">NCTC12872_02061</name>
</gene>
<accession>A0A379DFU6</accession>
<keyword evidence="1" id="KW-0808">Transferase</keyword>
<dbReference type="AlphaFoldDB" id="A0A379DFU6"/>
<reference evidence="1 2" key="1">
    <citation type="submission" date="2018-06" db="EMBL/GenBank/DDBJ databases">
        <authorList>
            <consortium name="Pathogen Informatics"/>
            <person name="Doyle S."/>
        </authorList>
    </citation>
    <scope>NUCLEOTIDE SEQUENCE [LARGE SCALE GENOMIC DNA]</scope>
    <source>
        <strain evidence="1 2">NCTC12872</strain>
    </source>
</reference>
<dbReference type="EMBL" id="UGTA01000002">
    <property type="protein sequence ID" value="SUB76432.1"/>
    <property type="molecule type" value="Genomic_DNA"/>
</dbReference>